<dbReference type="STRING" id="93625.A0A409XKF1"/>
<evidence type="ECO:0000259" key="2">
    <source>
        <dbReference type="Pfam" id="PF20151"/>
    </source>
</evidence>
<feature type="transmembrane region" description="Helical" evidence="1">
    <location>
        <begin position="20"/>
        <end position="37"/>
    </location>
</feature>
<dbReference type="InParanoid" id="A0A409XKF1"/>
<feature type="transmembrane region" description="Helical" evidence="1">
    <location>
        <begin position="164"/>
        <end position="184"/>
    </location>
</feature>
<dbReference type="EMBL" id="NHYD01001406">
    <property type="protein sequence ID" value="PPQ91253.1"/>
    <property type="molecule type" value="Genomic_DNA"/>
</dbReference>
<protein>
    <recommendedName>
        <fullName evidence="2">DUF6533 domain-containing protein</fullName>
    </recommendedName>
</protein>
<reference evidence="3 4" key="1">
    <citation type="journal article" date="2018" name="Evol. Lett.">
        <title>Horizontal gene cluster transfer increased hallucinogenic mushroom diversity.</title>
        <authorList>
            <person name="Reynolds H.T."/>
            <person name="Vijayakumar V."/>
            <person name="Gluck-Thaler E."/>
            <person name="Korotkin H.B."/>
            <person name="Matheny P.B."/>
            <person name="Slot J.C."/>
        </authorList>
    </citation>
    <scope>NUCLEOTIDE SEQUENCE [LARGE SCALE GENOMIC DNA]</scope>
    <source>
        <strain evidence="3 4">2631</strain>
    </source>
</reference>
<feature type="transmembrane region" description="Helical" evidence="1">
    <location>
        <begin position="204"/>
        <end position="223"/>
    </location>
</feature>
<feature type="domain" description="DUF6533" evidence="2">
    <location>
        <begin position="21"/>
        <end position="65"/>
    </location>
</feature>
<keyword evidence="1" id="KW-1133">Transmembrane helix</keyword>
<keyword evidence="1" id="KW-0812">Transmembrane</keyword>
<evidence type="ECO:0000313" key="3">
    <source>
        <dbReference type="EMBL" id="PPQ91253.1"/>
    </source>
</evidence>
<accession>A0A409XKF1</accession>
<evidence type="ECO:0000313" key="4">
    <source>
        <dbReference type="Proteomes" id="UP000283269"/>
    </source>
</evidence>
<dbReference type="AlphaFoldDB" id="A0A409XKF1"/>
<organism evidence="3 4">
    <name type="scientific">Psilocybe cyanescens</name>
    <dbReference type="NCBI Taxonomy" id="93625"/>
    <lineage>
        <taxon>Eukaryota</taxon>
        <taxon>Fungi</taxon>
        <taxon>Dikarya</taxon>
        <taxon>Basidiomycota</taxon>
        <taxon>Agaricomycotina</taxon>
        <taxon>Agaricomycetes</taxon>
        <taxon>Agaricomycetidae</taxon>
        <taxon>Agaricales</taxon>
        <taxon>Agaricineae</taxon>
        <taxon>Strophariaceae</taxon>
        <taxon>Psilocybe</taxon>
    </lineage>
</organism>
<sequence length="266" mass="30462">MSSVHSIDQDLLQNISIRKWSTLASWAVLLYEYIITFNDEIRFIWSFPVTAVRLIYVLSRYFAIIVQSINVFLILRPLSALDIPEQSCRRWFLFELIAVSVLMAALDSILMLRVYALHRKDRRVGVLLVVLFLVQIVVEVICGQRAVNVPFNRICDASRTHGSVVYYCISVWVTHISLVVLTACKYDLMKMKIPIVRVVTRDGAWITVIVCSLFATIAPWAHIKQVQKAHIVFGILMLRVYALHNKGWKAGSLLGMLFCGYVDIEQ</sequence>
<dbReference type="Proteomes" id="UP000283269">
    <property type="component" value="Unassembled WGS sequence"/>
</dbReference>
<feature type="transmembrane region" description="Helical" evidence="1">
    <location>
        <begin position="58"/>
        <end position="79"/>
    </location>
</feature>
<gene>
    <name evidence="3" type="ORF">CVT25_006392</name>
</gene>
<dbReference type="Pfam" id="PF20151">
    <property type="entry name" value="DUF6533"/>
    <property type="match status" value="1"/>
</dbReference>
<keyword evidence="1" id="KW-0472">Membrane</keyword>
<proteinExistence type="predicted"/>
<feature type="transmembrane region" description="Helical" evidence="1">
    <location>
        <begin position="91"/>
        <end position="112"/>
    </location>
</feature>
<comment type="caution">
    <text evidence="3">The sequence shown here is derived from an EMBL/GenBank/DDBJ whole genome shotgun (WGS) entry which is preliminary data.</text>
</comment>
<dbReference type="OrthoDB" id="3206101at2759"/>
<evidence type="ECO:0000256" key="1">
    <source>
        <dbReference type="SAM" id="Phobius"/>
    </source>
</evidence>
<dbReference type="InterPro" id="IPR045340">
    <property type="entry name" value="DUF6533"/>
</dbReference>
<name>A0A409XKF1_PSICY</name>
<feature type="transmembrane region" description="Helical" evidence="1">
    <location>
        <begin position="124"/>
        <end position="144"/>
    </location>
</feature>
<keyword evidence="4" id="KW-1185">Reference proteome</keyword>